<evidence type="ECO:0000313" key="2">
    <source>
        <dbReference type="EMBL" id="KAG7438592.1"/>
    </source>
</evidence>
<dbReference type="EMBL" id="JAELUR010000001">
    <property type="protein sequence ID" value="KAG7438592.1"/>
    <property type="molecule type" value="Genomic_DNA"/>
</dbReference>
<dbReference type="Proteomes" id="UP000693942">
    <property type="component" value="Unassembled WGS sequence"/>
</dbReference>
<evidence type="ECO:0000313" key="3">
    <source>
        <dbReference type="Proteomes" id="UP000693942"/>
    </source>
</evidence>
<accession>A0A8J5URT0</accession>
<feature type="chain" id="PRO_5035169945" description="Secreted protein" evidence="1">
    <location>
        <begin position="27"/>
        <end position="69"/>
    </location>
</feature>
<proteinExistence type="predicted"/>
<reference evidence="2" key="1">
    <citation type="submission" date="2021-04" db="EMBL/GenBank/DDBJ databases">
        <title>First draft genome resource for Brassicaceae pathogens Fusarium oxysporum f. sp. raphani and Fusarium oxysporum f. sp. rapae.</title>
        <authorList>
            <person name="Asai S."/>
        </authorList>
    </citation>
    <scope>NUCLEOTIDE SEQUENCE</scope>
    <source>
        <strain evidence="2">Tf1262</strain>
    </source>
</reference>
<feature type="signal peptide" evidence="1">
    <location>
        <begin position="1"/>
        <end position="26"/>
    </location>
</feature>
<dbReference type="AlphaFoldDB" id="A0A8J5URT0"/>
<evidence type="ECO:0000256" key="1">
    <source>
        <dbReference type="SAM" id="SignalP"/>
    </source>
</evidence>
<organism evidence="2 3">
    <name type="scientific">Fusarium oxysporum f. sp. raphani</name>
    <dbReference type="NCBI Taxonomy" id="96318"/>
    <lineage>
        <taxon>Eukaryota</taxon>
        <taxon>Fungi</taxon>
        <taxon>Dikarya</taxon>
        <taxon>Ascomycota</taxon>
        <taxon>Pezizomycotina</taxon>
        <taxon>Sordariomycetes</taxon>
        <taxon>Hypocreomycetidae</taxon>
        <taxon>Hypocreales</taxon>
        <taxon>Nectriaceae</taxon>
        <taxon>Fusarium</taxon>
        <taxon>Fusarium oxysporum species complex</taxon>
    </lineage>
</organism>
<keyword evidence="1" id="KW-0732">Signal</keyword>
<gene>
    <name evidence="2" type="ORF">Forpi1262_v001396</name>
</gene>
<name>A0A8J5URT0_FUSOX</name>
<evidence type="ECO:0008006" key="4">
    <source>
        <dbReference type="Google" id="ProtNLM"/>
    </source>
</evidence>
<comment type="caution">
    <text evidence="2">The sequence shown here is derived from an EMBL/GenBank/DDBJ whole genome shotgun (WGS) entry which is preliminary data.</text>
</comment>
<sequence>MSRPIHRRPFTLTWLSLLLIFKATKSNATCLAAYGHRSIYHDSQHSFHGVFTRLDPKHYPLVNITPINN</sequence>
<protein>
    <recommendedName>
        <fullName evidence="4">Secreted protein</fullName>
    </recommendedName>
</protein>